<proteinExistence type="predicted"/>
<dbReference type="PANTHER" id="PTHR34220:SF7">
    <property type="entry name" value="SENSOR HISTIDINE KINASE YPDA"/>
    <property type="match status" value="1"/>
</dbReference>
<evidence type="ECO:0000313" key="6">
    <source>
        <dbReference type="Proteomes" id="UP001156940"/>
    </source>
</evidence>
<evidence type="ECO:0000259" key="4">
    <source>
        <dbReference type="SMART" id="SM00387"/>
    </source>
</evidence>
<gene>
    <name evidence="5" type="ORF">QFW77_05790</name>
</gene>
<dbReference type="InterPro" id="IPR004358">
    <property type="entry name" value="Sig_transdc_His_kin-like_C"/>
</dbReference>
<accession>A0ABT6J7F2</accession>
<dbReference type="Pfam" id="PF06580">
    <property type="entry name" value="His_kinase"/>
    <property type="match status" value="1"/>
</dbReference>
<dbReference type="Proteomes" id="UP001156940">
    <property type="component" value="Unassembled WGS sequence"/>
</dbReference>
<feature type="transmembrane region" description="Helical" evidence="3">
    <location>
        <begin position="44"/>
        <end position="63"/>
    </location>
</feature>
<dbReference type="InterPro" id="IPR050640">
    <property type="entry name" value="Bact_2-comp_sensor_kinase"/>
</dbReference>
<dbReference type="InterPro" id="IPR003594">
    <property type="entry name" value="HATPase_dom"/>
</dbReference>
<dbReference type="InterPro" id="IPR010559">
    <property type="entry name" value="Sig_transdc_His_kin_internal"/>
</dbReference>
<dbReference type="PANTHER" id="PTHR34220">
    <property type="entry name" value="SENSOR HISTIDINE KINASE YPDA"/>
    <property type="match status" value="1"/>
</dbReference>
<comment type="caution">
    <text evidence="5">The sequence shown here is derived from an EMBL/GenBank/DDBJ whole genome shotgun (WGS) entry which is preliminary data.</text>
</comment>
<feature type="domain" description="Histidine kinase/HSP90-like ATPase" evidence="4">
    <location>
        <begin position="255"/>
        <end position="350"/>
    </location>
</feature>
<protein>
    <recommendedName>
        <fullName evidence="2">histidine kinase</fullName>
        <ecNumber evidence="2">2.7.13.3</ecNumber>
    </recommendedName>
</protein>
<dbReference type="Gene3D" id="3.30.565.10">
    <property type="entry name" value="Histidine kinase-like ATPase, C-terminal domain"/>
    <property type="match status" value="1"/>
</dbReference>
<dbReference type="Pfam" id="PF02518">
    <property type="entry name" value="HATPase_c"/>
    <property type="match status" value="1"/>
</dbReference>
<feature type="transmembrane region" description="Helical" evidence="3">
    <location>
        <begin position="75"/>
        <end position="100"/>
    </location>
</feature>
<evidence type="ECO:0000256" key="2">
    <source>
        <dbReference type="ARBA" id="ARBA00012438"/>
    </source>
</evidence>
<dbReference type="EC" id="2.7.13.3" evidence="2"/>
<organism evidence="5 6">
    <name type="scientific">Luteimonas endophytica</name>
    <dbReference type="NCBI Taxonomy" id="3042023"/>
    <lineage>
        <taxon>Bacteria</taxon>
        <taxon>Pseudomonadati</taxon>
        <taxon>Pseudomonadota</taxon>
        <taxon>Gammaproteobacteria</taxon>
        <taxon>Lysobacterales</taxon>
        <taxon>Lysobacteraceae</taxon>
        <taxon>Luteimonas</taxon>
    </lineage>
</organism>
<comment type="catalytic activity">
    <reaction evidence="1">
        <text>ATP + protein L-histidine = ADP + protein N-phospho-L-histidine.</text>
        <dbReference type="EC" id="2.7.13.3"/>
    </reaction>
</comment>
<dbReference type="PRINTS" id="PR00344">
    <property type="entry name" value="BCTRLSENSOR"/>
</dbReference>
<keyword evidence="5" id="KW-0808">Transferase</keyword>
<keyword evidence="3" id="KW-0812">Transmembrane</keyword>
<dbReference type="RefSeq" id="WP_280573426.1">
    <property type="nucleotide sequence ID" value="NZ_JARXRM010000025.1"/>
</dbReference>
<reference evidence="5 6" key="1">
    <citation type="submission" date="2023-04" db="EMBL/GenBank/DDBJ databases">
        <title>Luteimonas endophyticus RD2P54.</title>
        <authorList>
            <person name="Sun J.-Q."/>
        </authorList>
    </citation>
    <scope>NUCLEOTIDE SEQUENCE [LARGE SCALE GENOMIC DNA]</scope>
    <source>
        <strain evidence="5 6">RD2P54</strain>
    </source>
</reference>
<keyword evidence="3" id="KW-0472">Membrane</keyword>
<name>A0ABT6J7F2_9GAMM</name>
<dbReference type="InterPro" id="IPR036890">
    <property type="entry name" value="HATPase_C_sf"/>
</dbReference>
<feature type="transmembrane region" description="Helical" evidence="3">
    <location>
        <begin position="120"/>
        <end position="141"/>
    </location>
</feature>
<evidence type="ECO:0000256" key="1">
    <source>
        <dbReference type="ARBA" id="ARBA00000085"/>
    </source>
</evidence>
<dbReference type="EMBL" id="JARXRM010000025">
    <property type="protein sequence ID" value="MDH5822502.1"/>
    <property type="molecule type" value="Genomic_DNA"/>
</dbReference>
<keyword evidence="5" id="KW-0418">Kinase</keyword>
<dbReference type="SUPFAM" id="SSF55874">
    <property type="entry name" value="ATPase domain of HSP90 chaperone/DNA topoisomerase II/histidine kinase"/>
    <property type="match status" value="1"/>
</dbReference>
<keyword evidence="6" id="KW-1185">Reference proteome</keyword>
<dbReference type="GO" id="GO:0016301">
    <property type="term" value="F:kinase activity"/>
    <property type="evidence" value="ECO:0007669"/>
    <property type="project" value="UniProtKB-KW"/>
</dbReference>
<evidence type="ECO:0000256" key="3">
    <source>
        <dbReference type="SAM" id="Phobius"/>
    </source>
</evidence>
<sequence length="354" mass="38752">MRKVPWLIVLGVVGWWGLNAVIVTSHLLAFRAARGQPVSLQEILPAQLASAAIWVVATLWLLWWTARSPLERERWLAPLGILLLAVLAAAAFRTGAVLVLEPWVGGSDTPPRGGTLLVSAMLRNCLVACVIVGIGHALVYAERSRTRERQAQVLQERLTQARLDTLSAQLNPHFLFNSLNSIAEMVHHDADAADTMLVQLGGLLRYSLQSSRQQQTSLDDELDALDCYIGIEQVRLGDRLRFTREIGEDVLFAQVPRLMLQPLVENAVAHAVAPRVSPTRVEVRAWREADRLLLEVLDDGAGTPAKPGFGLGLANTRDRLECLYGAAQSLEMTTLPQGGTRVRVSLPLKLGTAA</sequence>
<dbReference type="SMART" id="SM00387">
    <property type="entry name" value="HATPase_c"/>
    <property type="match status" value="1"/>
</dbReference>
<evidence type="ECO:0000313" key="5">
    <source>
        <dbReference type="EMBL" id="MDH5822502.1"/>
    </source>
</evidence>
<keyword evidence="3" id="KW-1133">Transmembrane helix</keyword>